<feature type="transmembrane region" description="Helical" evidence="7">
    <location>
        <begin position="442"/>
        <end position="467"/>
    </location>
</feature>
<name>A0AAD9MHR8_9PEZI</name>
<feature type="transmembrane region" description="Helical" evidence="7">
    <location>
        <begin position="379"/>
        <end position="398"/>
    </location>
</feature>
<dbReference type="SUPFAM" id="SSF103473">
    <property type="entry name" value="MFS general substrate transporter"/>
    <property type="match status" value="1"/>
</dbReference>
<dbReference type="InterPro" id="IPR011701">
    <property type="entry name" value="MFS"/>
</dbReference>
<feature type="region of interest" description="Disordered" evidence="6">
    <location>
        <begin position="500"/>
        <end position="549"/>
    </location>
</feature>
<evidence type="ECO:0000256" key="5">
    <source>
        <dbReference type="ARBA" id="ARBA00023136"/>
    </source>
</evidence>
<dbReference type="InterPro" id="IPR020846">
    <property type="entry name" value="MFS_dom"/>
</dbReference>
<sequence>MTQRQDGPKLPVKQLAILAIARFSEPMALTSVFPYLPEMIASFGVGKNDVPKWAGYTGATFSVFQSLTAVPWGKASDTFGRKPIVLLGLLNTMICFIIWGMSTSLVMAITVRAIMGAGNGNVGIIRTMVAEMVPERELQPRAFSLMPLVWSLGSVFGPMFGGFFAQPARQYPAWFGNIWFFNAYPFALPNLIAFVVFAISFMTGLLFLQETLESKRHDKDWGLRMGGKLSRSWHRQPPPRRPRLSMCDDEAQAPLLTDRNARDYMTVPGGKTKTKAVPPKAVTMADIFTSQTLVCLLSYTFLSLHSVAFDQVLPVFLHYPTLDPDSDVHLPFQFAGGFGFSSDKIGTISTLYGVACGVIQFQLFPWLCARFGVLACYRLSSAVFPLVYLLTPFTAVLATPPARYAALLLLLLVKGCVVIVGFPCITILLTNSAASLRVLGTLNGYATTLSGVGRALGPAMTGAMFTWGVGRGYIIAPWWLLCAVAAAGAIPPYFIQEGEGPRRADDMDMETETETETAAESEAGPSRSGSDDETRRPASGPLARSPSRK</sequence>
<feature type="transmembrane region" description="Helical" evidence="7">
    <location>
        <begin position="281"/>
        <end position="302"/>
    </location>
</feature>
<organism evidence="9 10">
    <name type="scientific">Phyllachora maydis</name>
    <dbReference type="NCBI Taxonomy" id="1825666"/>
    <lineage>
        <taxon>Eukaryota</taxon>
        <taxon>Fungi</taxon>
        <taxon>Dikarya</taxon>
        <taxon>Ascomycota</taxon>
        <taxon>Pezizomycotina</taxon>
        <taxon>Sordariomycetes</taxon>
        <taxon>Sordariomycetidae</taxon>
        <taxon>Phyllachorales</taxon>
        <taxon>Phyllachoraceae</taxon>
        <taxon>Phyllachora</taxon>
    </lineage>
</organism>
<feature type="domain" description="Major facilitator superfamily (MFS) profile" evidence="8">
    <location>
        <begin position="14"/>
        <end position="500"/>
    </location>
</feature>
<evidence type="ECO:0000256" key="2">
    <source>
        <dbReference type="ARBA" id="ARBA00022448"/>
    </source>
</evidence>
<dbReference type="AlphaFoldDB" id="A0AAD9MHR8"/>
<dbReference type="Gene3D" id="1.20.1250.20">
    <property type="entry name" value="MFS general substrate transporter like domains"/>
    <property type="match status" value="1"/>
</dbReference>
<gene>
    <name evidence="9" type="ORF">P8C59_008023</name>
</gene>
<feature type="transmembrane region" description="Helical" evidence="7">
    <location>
        <begin position="404"/>
        <end position="430"/>
    </location>
</feature>
<evidence type="ECO:0000259" key="8">
    <source>
        <dbReference type="PROSITE" id="PS50850"/>
    </source>
</evidence>
<dbReference type="GO" id="GO:0016020">
    <property type="term" value="C:membrane"/>
    <property type="evidence" value="ECO:0007669"/>
    <property type="project" value="UniProtKB-SubCell"/>
</dbReference>
<evidence type="ECO:0000256" key="3">
    <source>
        <dbReference type="ARBA" id="ARBA00022692"/>
    </source>
</evidence>
<keyword evidence="10" id="KW-1185">Reference proteome</keyword>
<comment type="subcellular location">
    <subcellularLocation>
        <location evidence="1">Membrane</location>
        <topology evidence="1">Multi-pass membrane protein</topology>
    </subcellularLocation>
</comment>
<feature type="transmembrane region" description="Helical" evidence="7">
    <location>
        <begin position="186"/>
        <end position="208"/>
    </location>
</feature>
<feature type="transmembrane region" description="Helical" evidence="7">
    <location>
        <begin position="84"/>
        <end position="101"/>
    </location>
</feature>
<accession>A0AAD9MHR8</accession>
<feature type="transmembrane region" description="Helical" evidence="7">
    <location>
        <begin position="473"/>
        <end position="495"/>
    </location>
</feature>
<feature type="compositionally biased region" description="Acidic residues" evidence="6">
    <location>
        <begin position="507"/>
        <end position="519"/>
    </location>
</feature>
<comment type="caution">
    <text evidence="9">The sequence shown here is derived from an EMBL/GenBank/DDBJ whole genome shotgun (WGS) entry which is preliminary data.</text>
</comment>
<evidence type="ECO:0000313" key="10">
    <source>
        <dbReference type="Proteomes" id="UP001217918"/>
    </source>
</evidence>
<feature type="transmembrane region" description="Helical" evidence="7">
    <location>
        <begin position="107"/>
        <end position="125"/>
    </location>
</feature>
<keyword evidence="2" id="KW-0813">Transport</keyword>
<dbReference type="Proteomes" id="UP001217918">
    <property type="component" value="Unassembled WGS sequence"/>
</dbReference>
<evidence type="ECO:0000256" key="1">
    <source>
        <dbReference type="ARBA" id="ARBA00004141"/>
    </source>
</evidence>
<keyword evidence="4 7" id="KW-1133">Transmembrane helix</keyword>
<proteinExistence type="predicted"/>
<dbReference type="CDD" id="cd17330">
    <property type="entry name" value="MFS_SLC46_TetA_like"/>
    <property type="match status" value="1"/>
</dbReference>
<reference evidence="9" key="1">
    <citation type="journal article" date="2023" name="Mol. Plant Microbe Interact.">
        <title>Elucidating the Obligate Nature and Biological Capacity of an Invasive Fungal Corn Pathogen.</title>
        <authorList>
            <person name="MacCready J.S."/>
            <person name="Roggenkamp E.M."/>
            <person name="Gdanetz K."/>
            <person name="Chilvers M.I."/>
        </authorList>
    </citation>
    <scope>NUCLEOTIDE SEQUENCE</scope>
    <source>
        <strain evidence="9">PM02</strain>
    </source>
</reference>
<dbReference type="EMBL" id="JAQQPM010000007">
    <property type="protein sequence ID" value="KAK2073773.1"/>
    <property type="molecule type" value="Genomic_DNA"/>
</dbReference>
<keyword evidence="5 7" id="KW-0472">Membrane</keyword>
<dbReference type="PANTHER" id="PTHR23504">
    <property type="entry name" value="MAJOR FACILITATOR SUPERFAMILY DOMAIN-CONTAINING PROTEIN 10"/>
    <property type="match status" value="1"/>
</dbReference>
<dbReference type="PROSITE" id="PS50850">
    <property type="entry name" value="MFS"/>
    <property type="match status" value="1"/>
</dbReference>
<evidence type="ECO:0000256" key="7">
    <source>
        <dbReference type="SAM" id="Phobius"/>
    </source>
</evidence>
<dbReference type="InterPro" id="IPR036259">
    <property type="entry name" value="MFS_trans_sf"/>
</dbReference>
<dbReference type="Pfam" id="PF07690">
    <property type="entry name" value="MFS_1"/>
    <property type="match status" value="1"/>
</dbReference>
<evidence type="ECO:0000256" key="6">
    <source>
        <dbReference type="SAM" id="MobiDB-lite"/>
    </source>
</evidence>
<feature type="transmembrane region" description="Helical" evidence="7">
    <location>
        <begin position="345"/>
        <end position="367"/>
    </location>
</feature>
<dbReference type="PANTHER" id="PTHR23504:SF8">
    <property type="entry name" value="TRANSPORTER, PUTATIVE (AFU_ORTHOLOGUE AFUA_1G03730)-RELATED"/>
    <property type="match status" value="1"/>
</dbReference>
<evidence type="ECO:0000256" key="4">
    <source>
        <dbReference type="ARBA" id="ARBA00022989"/>
    </source>
</evidence>
<dbReference type="GO" id="GO:0022857">
    <property type="term" value="F:transmembrane transporter activity"/>
    <property type="evidence" value="ECO:0007669"/>
    <property type="project" value="InterPro"/>
</dbReference>
<evidence type="ECO:0000313" key="9">
    <source>
        <dbReference type="EMBL" id="KAK2073773.1"/>
    </source>
</evidence>
<protein>
    <recommendedName>
        <fullName evidence="8">Major facilitator superfamily (MFS) profile domain-containing protein</fullName>
    </recommendedName>
</protein>
<feature type="transmembrane region" description="Helical" evidence="7">
    <location>
        <begin position="145"/>
        <end position="166"/>
    </location>
</feature>
<keyword evidence="3 7" id="KW-0812">Transmembrane</keyword>